<dbReference type="KEGG" id="gtt:GUITHDRAFT_160935"/>
<dbReference type="GeneID" id="17310311"/>
<dbReference type="InterPro" id="IPR050186">
    <property type="entry name" value="TPT_transporter"/>
</dbReference>
<dbReference type="PANTHER" id="PTHR11132">
    <property type="entry name" value="SOLUTE CARRIER FAMILY 35"/>
    <property type="match status" value="1"/>
</dbReference>
<protein>
    <recommendedName>
        <fullName evidence="6">Sugar phosphate transporter domain-containing protein</fullName>
    </recommendedName>
</protein>
<dbReference type="EnsemblProtists" id="EKX53811">
    <property type="protein sequence ID" value="EKX53811"/>
    <property type="gene ID" value="GUITHDRAFT_160935"/>
</dbReference>
<dbReference type="PaxDb" id="55529-EKX53811"/>
<feature type="transmembrane region" description="Helical" evidence="5">
    <location>
        <begin position="41"/>
        <end position="63"/>
    </location>
</feature>
<dbReference type="HOGENOM" id="CLU_1009896_0_0_1"/>
<reference evidence="9" key="2">
    <citation type="submission" date="2012-11" db="EMBL/GenBank/DDBJ databases">
        <authorList>
            <person name="Kuo A."/>
            <person name="Curtis B.A."/>
            <person name="Tanifuji G."/>
            <person name="Burki F."/>
            <person name="Gruber A."/>
            <person name="Irimia M."/>
            <person name="Maruyama S."/>
            <person name="Arias M.C."/>
            <person name="Ball S.G."/>
            <person name="Gile G.H."/>
            <person name="Hirakawa Y."/>
            <person name="Hopkins J.F."/>
            <person name="Rensing S.A."/>
            <person name="Schmutz J."/>
            <person name="Symeonidi A."/>
            <person name="Elias M."/>
            <person name="Eveleigh R.J."/>
            <person name="Herman E.K."/>
            <person name="Klute M.J."/>
            <person name="Nakayama T."/>
            <person name="Obornik M."/>
            <person name="Reyes-Prieto A."/>
            <person name="Armbrust E.V."/>
            <person name="Aves S.J."/>
            <person name="Beiko R.G."/>
            <person name="Coutinho P."/>
            <person name="Dacks J.B."/>
            <person name="Durnford D.G."/>
            <person name="Fast N.M."/>
            <person name="Green B.R."/>
            <person name="Grisdale C."/>
            <person name="Hempe F."/>
            <person name="Henrissat B."/>
            <person name="Hoppner M.P."/>
            <person name="Ishida K.-I."/>
            <person name="Kim E."/>
            <person name="Koreny L."/>
            <person name="Kroth P.G."/>
            <person name="Liu Y."/>
            <person name="Malik S.-B."/>
            <person name="Maier U.G."/>
            <person name="McRose D."/>
            <person name="Mock T."/>
            <person name="Neilson J.A."/>
            <person name="Onodera N.T."/>
            <person name="Poole A.M."/>
            <person name="Pritham E.J."/>
            <person name="Richards T.A."/>
            <person name="Rocap G."/>
            <person name="Roy S.W."/>
            <person name="Sarai C."/>
            <person name="Schaack S."/>
            <person name="Shirato S."/>
            <person name="Slamovits C.H."/>
            <person name="Spencer D.F."/>
            <person name="Suzuki S."/>
            <person name="Worden A.Z."/>
            <person name="Zauner S."/>
            <person name="Barry K."/>
            <person name="Bell C."/>
            <person name="Bharti A.K."/>
            <person name="Crow J.A."/>
            <person name="Grimwood J."/>
            <person name="Kramer R."/>
            <person name="Lindquist E."/>
            <person name="Lucas S."/>
            <person name="Salamov A."/>
            <person name="McFadden G.I."/>
            <person name="Lane C.E."/>
            <person name="Keeling P.J."/>
            <person name="Gray M.W."/>
            <person name="Grigoriev I.V."/>
            <person name="Archibald J.M."/>
        </authorList>
    </citation>
    <scope>NUCLEOTIDE SEQUENCE</scope>
    <source>
        <strain evidence="9">CCMP2712</strain>
    </source>
</reference>
<evidence type="ECO:0000313" key="9">
    <source>
        <dbReference type="Proteomes" id="UP000011087"/>
    </source>
</evidence>
<dbReference type="GO" id="GO:0016020">
    <property type="term" value="C:membrane"/>
    <property type="evidence" value="ECO:0007669"/>
    <property type="project" value="UniProtKB-SubCell"/>
</dbReference>
<accession>L1JZ32</accession>
<feature type="transmembrane region" description="Helical" evidence="5">
    <location>
        <begin position="222"/>
        <end position="244"/>
    </location>
</feature>
<feature type="transmembrane region" description="Helical" evidence="5">
    <location>
        <begin position="90"/>
        <end position="114"/>
    </location>
</feature>
<dbReference type="OMA" id="SHHISAN"/>
<evidence type="ECO:0000313" key="7">
    <source>
        <dbReference type="EMBL" id="EKX53811.1"/>
    </source>
</evidence>
<dbReference type="RefSeq" id="XP_005840791.1">
    <property type="nucleotide sequence ID" value="XM_005840734.1"/>
</dbReference>
<dbReference type="EMBL" id="JH992969">
    <property type="protein sequence ID" value="EKX53811.1"/>
    <property type="molecule type" value="Genomic_DNA"/>
</dbReference>
<feature type="transmembrane region" description="Helical" evidence="5">
    <location>
        <begin position="250"/>
        <end position="269"/>
    </location>
</feature>
<gene>
    <name evidence="7" type="ORF">GUITHDRAFT_160935</name>
</gene>
<evidence type="ECO:0000256" key="2">
    <source>
        <dbReference type="ARBA" id="ARBA00022692"/>
    </source>
</evidence>
<evidence type="ECO:0000256" key="5">
    <source>
        <dbReference type="SAM" id="Phobius"/>
    </source>
</evidence>
<comment type="subcellular location">
    <subcellularLocation>
        <location evidence="1">Membrane</location>
        <topology evidence="1">Multi-pass membrane protein</topology>
    </subcellularLocation>
</comment>
<feature type="transmembrane region" description="Helical" evidence="5">
    <location>
        <begin position="179"/>
        <end position="201"/>
    </location>
</feature>
<dbReference type="eggNOG" id="KOG1442">
    <property type="taxonomic scope" value="Eukaryota"/>
</dbReference>
<reference evidence="8" key="3">
    <citation type="submission" date="2015-06" db="UniProtKB">
        <authorList>
            <consortium name="EnsemblProtists"/>
        </authorList>
    </citation>
    <scope>IDENTIFICATION</scope>
</reference>
<keyword evidence="4 5" id="KW-0472">Membrane</keyword>
<feature type="transmembrane region" description="Helical" evidence="5">
    <location>
        <begin position="144"/>
        <end position="163"/>
    </location>
</feature>
<dbReference type="Proteomes" id="UP000011087">
    <property type="component" value="Unassembled WGS sequence"/>
</dbReference>
<evidence type="ECO:0000259" key="6">
    <source>
        <dbReference type="Pfam" id="PF03151"/>
    </source>
</evidence>
<evidence type="ECO:0000313" key="8">
    <source>
        <dbReference type="EnsemblProtists" id="EKX53811"/>
    </source>
</evidence>
<keyword evidence="2 5" id="KW-0812">Transmembrane</keyword>
<keyword evidence="9" id="KW-1185">Reference proteome</keyword>
<feature type="domain" description="Sugar phosphate transporter" evidence="6">
    <location>
        <begin position="12"/>
        <end position="172"/>
    </location>
</feature>
<keyword evidence="3 5" id="KW-1133">Transmembrane helix</keyword>
<name>L1JZ32_GUITC</name>
<dbReference type="AlphaFoldDB" id="L1JZ32"/>
<dbReference type="InterPro" id="IPR004853">
    <property type="entry name" value="Sugar_P_trans_dom"/>
</dbReference>
<organism evidence="7">
    <name type="scientific">Guillardia theta (strain CCMP2712)</name>
    <name type="common">Cryptophyte</name>
    <dbReference type="NCBI Taxonomy" id="905079"/>
    <lineage>
        <taxon>Eukaryota</taxon>
        <taxon>Cryptophyceae</taxon>
        <taxon>Pyrenomonadales</taxon>
        <taxon>Geminigeraceae</taxon>
        <taxon>Guillardia</taxon>
    </lineage>
</organism>
<evidence type="ECO:0000256" key="1">
    <source>
        <dbReference type="ARBA" id="ARBA00004141"/>
    </source>
</evidence>
<feature type="transmembrane region" description="Helical" evidence="5">
    <location>
        <begin position="12"/>
        <end position="29"/>
    </location>
</feature>
<sequence>MSSMSARKTPLLAMVVCFYMTVSVGTTLMNKMSFSGRKFPFPFFVTCFQMAVALFWLYVLSLLQRHGPKSLNVLLNLDDIPKLEWRIKNFLSAAGVAAAFTAMLSSGNLCLMFVQVSFYQAAKSQHILCILVLSYFLRNEMQPWPVVVSCVGVTLGFIINAIAEADIVITKLGEDLSTLIYGCVAGFVSSFFVALYPMLLHSSILKGKNNWQISINVNAMSLVWYTPLIIYEIWVGGLLSSPFLLDVEFWTFNFATASVGFVLNVAAMLQAPLKLT</sequence>
<proteinExistence type="predicted"/>
<evidence type="ECO:0000256" key="3">
    <source>
        <dbReference type="ARBA" id="ARBA00022989"/>
    </source>
</evidence>
<reference evidence="7 9" key="1">
    <citation type="journal article" date="2012" name="Nature">
        <title>Algal genomes reveal evolutionary mosaicism and the fate of nucleomorphs.</title>
        <authorList>
            <consortium name="DOE Joint Genome Institute"/>
            <person name="Curtis B.A."/>
            <person name="Tanifuji G."/>
            <person name="Burki F."/>
            <person name="Gruber A."/>
            <person name="Irimia M."/>
            <person name="Maruyama S."/>
            <person name="Arias M.C."/>
            <person name="Ball S.G."/>
            <person name="Gile G.H."/>
            <person name="Hirakawa Y."/>
            <person name="Hopkins J.F."/>
            <person name="Kuo A."/>
            <person name="Rensing S.A."/>
            <person name="Schmutz J."/>
            <person name="Symeonidi A."/>
            <person name="Elias M."/>
            <person name="Eveleigh R.J."/>
            <person name="Herman E.K."/>
            <person name="Klute M.J."/>
            <person name="Nakayama T."/>
            <person name="Obornik M."/>
            <person name="Reyes-Prieto A."/>
            <person name="Armbrust E.V."/>
            <person name="Aves S.J."/>
            <person name="Beiko R.G."/>
            <person name="Coutinho P."/>
            <person name="Dacks J.B."/>
            <person name="Durnford D.G."/>
            <person name="Fast N.M."/>
            <person name="Green B.R."/>
            <person name="Grisdale C.J."/>
            <person name="Hempel F."/>
            <person name="Henrissat B."/>
            <person name="Hoppner M.P."/>
            <person name="Ishida K."/>
            <person name="Kim E."/>
            <person name="Koreny L."/>
            <person name="Kroth P.G."/>
            <person name="Liu Y."/>
            <person name="Malik S.B."/>
            <person name="Maier U.G."/>
            <person name="McRose D."/>
            <person name="Mock T."/>
            <person name="Neilson J.A."/>
            <person name="Onodera N.T."/>
            <person name="Poole A.M."/>
            <person name="Pritham E.J."/>
            <person name="Richards T.A."/>
            <person name="Rocap G."/>
            <person name="Roy S.W."/>
            <person name="Sarai C."/>
            <person name="Schaack S."/>
            <person name="Shirato S."/>
            <person name="Slamovits C.H."/>
            <person name="Spencer D.F."/>
            <person name="Suzuki S."/>
            <person name="Worden A.Z."/>
            <person name="Zauner S."/>
            <person name="Barry K."/>
            <person name="Bell C."/>
            <person name="Bharti A.K."/>
            <person name="Crow J.A."/>
            <person name="Grimwood J."/>
            <person name="Kramer R."/>
            <person name="Lindquist E."/>
            <person name="Lucas S."/>
            <person name="Salamov A."/>
            <person name="McFadden G.I."/>
            <person name="Lane C.E."/>
            <person name="Keeling P.J."/>
            <person name="Gray M.W."/>
            <person name="Grigoriev I.V."/>
            <person name="Archibald J.M."/>
        </authorList>
    </citation>
    <scope>NUCLEOTIDE SEQUENCE</scope>
    <source>
        <strain evidence="7 9">CCMP2712</strain>
    </source>
</reference>
<dbReference type="Pfam" id="PF03151">
    <property type="entry name" value="TPT"/>
    <property type="match status" value="1"/>
</dbReference>
<dbReference type="OrthoDB" id="5547497at2759"/>
<evidence type="ECO:0000256" key="4">
    <source>
        <dbReference type="ARBA" id="ARBA00023136"/>
    </source>
</evidence>